<sequence>MLWMCVLGLVAGHVSSSLQPPYTAVYNESHVTVAPAHNDTFLLFMESFGQKFPAGSRLSRDRYRIFLKSLERQSFLNSITQDAGSAHYGITQFSDLSVEEFTNIYLRSNPYNDQDNYVPYEKVDEGIPLPLRFDWRDKNLVTGVKNQLDCGACWAFSIVGAIESAYAIKGNVLEDLSVQQVIDCSYLDKGCDGGSTDSALKWLNQVVTPFFVDFSYMHVLIYDWFL</sequence>
<dbReference type="Gene3D" id="3.90.70.10">
    <property type="entry name" value="Cysteine proteinases"/>
    <property type="match status" value="1"/>
</dbReference>
<dbReference type="AlphaFoldDB" id="A0AAV7D6A8"/>
<evidence type="ECO:0000313" key="5">
    <source>
        <dbReference type="Proteomes" id="UP000824782"/>
    </source>
</evidence>
<protein>
    <recommendedName>
        <fullName evidence="3">Peptidase C1A papain C-terminal domain-containing protein</fullName>
    </recommendedName>
</protein>
<feature type="signal peptide" evidence="2">
    <location>
        <begin position="1"/>
        <end position="16"/>
    </location>
</feature>
<comment type="similarity">
    <text evidence="1">Belongs to the peptidase C1 family.</text>
</comment>
<dbReference type="Pfam" id="PF08246">
    <property type="entry name" value="Inhibitor_I29"/>
    <property type="match status" value="1"/>
</dbReference>
<dbReference type="EMBL" id="WNYA01000001">
    <property type="protein sequence ID" value="KAG8592485.1"/>
    <property type="molecule type" value="Genomic_DNA"/>
</dbReference>
<dbReference type="GO" id="GO:0006508">
    <property type="term" value="P:proteolysis"/>
    <property type="evidence" value="ECO:0007669"/>
    <property type="project" value="InterPro"/>
</dbReference>
<evidence type="ECO:0000313" key="4">
    <source>
        <dbReference type="EMBL" id="KAG8592485.1"/>
    </source>
</evidence>
<dbReference type="PANTHER" id="PTHR12411">
    <property type="entry name" value="CYSTEINE PROTEASE FAMILY C1-RELATED"/>
    <property type="match status" value="1"/>
</dbReference>
<dbReference type="GO" id="GO:0008234">
    <property type="term" value="F:cysteine-type peptidase activity"/>
    <property type="evidence" value="ECO:0007669"/>
    <property type="project" value="InterPro"/>
</dbReference>
<keyword evidence="5" id="KW-1185">Reference proteome</keyword>
<feature type="domain" description="Peptidase C1A papain C-terminal" evidence="3">
    <location>
        <begin position="129"/>
        <end position="226"/>
    </location>
</feature>
<dbReference type="SUPFAM" id="SSF54001">
    <property type="entry name" value="Cysteine proteinases"/>
    <property type="match status" value="1"/>
</dbReference>
<comment type="caution">
    <text evidence="4">The sequence shown here is derived from an EMBL/GenBank/DDBJ whole genome shotgun (WGS) entry which is preliminary data.</text>
</comment>
<organism evidence="4 5">
    <name type="scientific">Engystomops pustulosus</name>
    <name type="common">Tungara frog</name>
    <name type="synonym">Physalaemus pustulosus</name>
    <dbReference type="NCBI Taxonomy" id="76066"/>
    <lineage>
        <taxon>Eukaryota</taxon>
        <taxon>Metazoa</taxon>
        <taxon>Chordata</taxon>
        <taxon>Craniata</taxon>
        <taxon>Vertebrata</taxon>
        <taxon>Euteleostomi</taxon>
        <taxon>Amphibia</taxon>
        <taxon>Batrachia</taxon>
        <taxon>Anura</taxon>
        <taxon>Neobatrachia</taxon>
        <taxon>Hyloidea</taxon>
        <taxon>Leptodactylidae</taxon>
        <taxon>Leiuperinae</taxon>
        <taxon>Engystomops</taxon>
    </lineage>
</organism>
<dbReference type="InterPro" id="IPR013201">
    <property type="entry name" value="Prot_inhib_I29"/>
</dbReference>
<dbReference type="Pfam" id="PF00112">
    <property type="entry name" value="Peptidase_C1"/>
    <property type="match status" value="1"/>
</dbReference>
<dbReference type="SMART" id="SM00645">
    <property type="entry name" value="Pept_C1"/>
    <property type="match status" value="1"/>
</dbReference>
<dbReference type="InterPro" id="IPR013128">
    <property type="entry name" value="Peptidase_C1A"/>
</dbReference>
<dbReference type="InterPro" id="IPR000668">
    <property type="entry name" value="Peptidase_C1A_C"/>
</dbReference>
<dbReference type="Proteomes" id="UP000824782">
    <property type="component" value="Unassembled WGS sequence"/>
</dbReference>
<dbReference type="InterPro" id="IPR038765">
    <property type="entry name" value="Papain-like_cys_pep_sf"/>
</dbReference>
<evidence type="ECO:0000256" key="2">
    <source>
        <dbReference type="SAM" id="SignalP"/>
    </source>
</evidence>
<keyword evidence="2" id="KW-0732">Signal</keyword>
<reference evidence="4" key="1">
    <citation type="thesis" date="2020" institute="ProQuest LLC" country="789 East Eisenhower Parkway, Ann Arbor, MI, USA">
        <title>Comparative Genomics and Chromosome Evolution.</title>
        <authorList>
            <person name="Mudd A.B."/>
        </authorList>
    </citation>
    <scope>NUCLEOTIDE SEQUENCE</scope>
    <source>
        <strain evidence="4">237g6f4</strain>
        <tissue evidence="4">Blood</tissue>
    </source>
</reference>
<evidence type="ECO:0000259" key="3">
    <source>
        <dbReference type="SMART" id="SM00645"/>
    </source>
</evidence>
<name>A0AAV7D6A8_ENGPU</name>
<accession>A0AAV7D6A8</accession>
<proteinExistence type="inferred from homology"/>
<evidence type="ECO:0000256" key="1">
    <source>
        <dbReference type="ARBA" id="ARBA00008455"/>
    </source>
</evidence>
<feature type="chain" id="PRO_5043473649" description="Peptidase C1A papain C-terminal domain-containing protein" evidence="2">
    <location>
        <begin position="17"/>
        <end position="226"/>
    </location>
</feature>
<gene>
    <name evidence="4" type="ORF">GDO81_000521</name>
</gene>